<reference evidence="6 7" key="1">
    <citation type="submission" date="2011-01" db="EMBL/GenBank/DDBJ databases">
        <authorList>
            <person name="Muzny D."/>
            <person name="Qin X."/>
            <person name="Buhay C."/>
            <person name="Dugan-Rocha S."/>
            <person name="Ding Y."/>
            <person name="Chen G."/>
            <person name="Hawes A."/>
            <person name="Holder M."/>
            <person name="Jhangiani S."/>
            <person name="Johnson A."/>
            <person name="Khan Z."/>
            <person name="Li Z."/>
            <person name="Liu W."/>
            <person name="Liu X."/>
            <person name="Perez L."/>
            <person name="Shen H."/>
            <person name="Wang Q."/>
            <person name="Watt J."/>
            <person name="Xi L."/>
            <person name="Xin Y."/>
            <person name="Zhou J."/>
            <person name="Deng J."/>
            <person name="Jiang H."/>
            <person name="Liu Y."/>
            <person name="Qu J."/>
            <person name="Song X.-Z."/>
            <person name="Zhang L."/>
            <person name="Villasana D."/>
            <person name="Johnson A."/>
            <person name="Liu J."/>
            <person name="Liyanage D."/>
            <person name="Lorensuhewa L."/>
            <person name="Robinson T."/>
            <person name="Song A."/>
            <person name="Song B.-B."/>
            <person name="Dinh H."/>
            <person name="Thornton R."/>
            <person name="Coyle M."/>
            <person name="Francisco L."/>
            <person name="Jackson L."/>
            <person name="Javaid M."/>
            <person name="Korchina V."/>
            <person name="Kovar C."/>
            <person name="Mata R."/>
            <person name="Mathew T."/>
            <person name="Ngo R."/>
            <person name="Nguyen L."/>
            <person name="Nguyen N."/>
            <person name="Okwuonu G."/>
            <person name="Ongeri F."/>
            <person name="Pham C."/>
            <person name="Simmons D."/>
            <person name="Wilczek-Boney K."/>
            <person name="Hale W."/>
            <person name="Jakkamsetti A."/>
            <person name="Pham P."/>
            <person name="Ruth R."/>
            <person name="San Lucas F."/>
            <person name="Warren J."/>
            <person name="Zhang J."/>
            <person name="Zhao Z."/>
            <person name="Zhou C."/>
            <person name="Zhu D."/>
            <person name="Lee S."/>
            <person name="Bess C."/>
            <person name="Blankenburg K."/>
            <person name="Forbes L."/>
            <person name="Fu Q."/>
            <person name="Gubbala S."/>
            <person name="Hirani K."/>
            <person name="Jayaseelan J.C."/>
            <person name="Lara F."/>
            <person name="Munidasa M."/>
            <person name="Palculict T."/>
            <person name="Patil S."/>
            <person name="Pu L.-L."/>
            <person name="Saada N."/>
            <person name="Tang L."/>
            <person name="Weissenberger G."/>
            <person name="Zhu Y."/>
            <person name="Hemphill L."/>
            <person name="Shang Y."/>
            <person name="Youmans B."/>
            <person name="Ayvaz T."/>
            <person name="Ross M."/>
            <person name="Santibanez J."/>
            <person name="Aqrawi P."/>
            <person name="Gross S."/>
            <person name="Joshi V."/>
            <person name="Fowler G."/>
            <person name="Nazareth L."/>
            <person name="Reid J."/>
            <person name="Worley K."/>
            <person name="Petrosino J."/>
            <person name="Highlander S."/>
            <person name="Gibbs R."/>
        </authorList>
    </citation>
    <scope>NUCLEOTIDE SEQUENCE [LARGE SCALE GENOMIC DNA]</scope>
    <source>
        <strain evidence="6 7">MM4-1A</strain>
    </source>
</reference>
<dbReference type="GO" id="GO:0000049">
    <property type="term" value="F:tRNA binding"/>
    <property type="evidence" value="ECO:0007669"/>
    <property type="project" value="UniProtKB-UniRule"/>
</dbReference>
<comment type="caution">
    <text evidence="6">The sequence shown here is derived from an EMBL/GenBank/DDBJ whole genome shotgun (WGS) entry which is preliminary data.</text>
</comment>
<gene>
    <name evidence="5 6" type="primary">dtd</name>
    <name evidence="6" type="ORF">HMPREF0536_10947</name>
</gene>
<protein>
    <recommendedName>
        <fullName evidence="5">D-aminoacyl-tRNA deacylase</fullName>
        <shortName evidence="5">DTD</shortName>
        <ecNumber evidence="5">3.1.1.96</ecNumber>
    </recommendedName>
    <alternativeName>
        <fullName evidence="5">Gly-tRNA(Ala) deacylase</fullName>
        <ecNumber evidence="5">3.1.1.-</ecNumber>
    </alternativeName>
</protein>
<dbReference type="NCBIfam" id="TIGR00256">
    <property type="entry name" value="D-aminoacyl-tRNA deacylase"/>
    <property type="match status" value="1"/>
</dbReference>
<name>A0A828RHG7_LIMRT</name>
<dbReference type="GO" id="GO:0043908">
    <property type="term" value="F:Ser(Gly)-tRNA(Ala) hydrolase activity"/>
    <property type="evidence" value="ECO:0007669"/>
    <property type="project" value="UniProtKB-UniRule"/>
</dbReference>
<comment type="domain">
    <text evidence="5">A Gly-cisPro motif from one monomer fits into the active site of the other monomer to allow specific chiral rejection of L-amino acids.</text>
</comment>
<evidence type="ECO:0000313" key="6">
    <source>
        <dbReference type="EMBL" id="EGC15298.1"/>
    </source>
</evidence>
<accession>A0A828RHG7</accession>
<evidence type="ECO:0000313" key="7">
    <source>
        <dbReference type="Proteomes" id="UP000004335"/>
    </source>
</evidence>
<evidence type="ECO:0000256" key="4">
    <source>
        <dbReference type="ARBA" id="ARBA00022884"/>
    </source>
</evidence>
<comment type="catalytic activity">
    <reaction evidence="5">
        <text>a D-aminoacyl-tRNA + H2O = a tRNA + a D-alpha-amino acid + H(+)</text>
        <dbReference type="Rhea" id="RHEA:13953"/>
        <dbReference type="Rhea" id="RHEA-COMP:10123"/>
        <dbReference type="Rhea" id="RHEA-COMP:10124"/>
        <dbReference type="ChEBI" id="CHEBI:15377"/>
        <dbReference type="ChEBI" id="CHEBI:15378"/>
        <dbReference type="ChEBI" id="CHEBI:59871"/>
        <dbReference type="ChEBI" id="CHEBI:78442"/>
        <dbReference type="ChEBI" id="CHEBI:79333"/>
        <dbReference type="EC" id="3.1.1.96"/>
    </reaction>
</comment>
<dbReference type="Proteomes" id="UP000004335">
    <property type="component" value="Unassembled WGS sequence"/>
</dbReference>
<comment type="subcellular location">
    <subcellularLocation>
        <location evidence="5">Cytoplasm</location>
    </subcellularLocation>
</comment>
<dbReference type="AlphaFoldDB" id="A0A828RHG7"/>
<sequence>MFTLSKELFDRRMLVRVVLQKVNHAAVSIDDEVVGKIGLGYFLLVGFAPDDTEEKLNYLVHKITNLRVFEDENGKMNKGLRDVNGAILSVSQFTLYADTKHGNRPGFSQAASPEIAEPLYDLFNQKLAATGIPVETGHFGAMMKIDLENDGPTTIIYER</sequence>
<dbReference type="GO" id="GO:0005737">
    <property type="term" value="C:cytoplasm"/>
    <property type="evidence" value="ECO:0007669"/>
    <property type="project" value="UniProtKB-SubCell"/>
</dbReference>
<dbReference type="EC" id="3.1.1.96" evidence="5"/>
<comment type="subunit">
    <text evidence="5">Homodimer.</text>
</comment>
<dbReference type="PANTHER" id="PTHR10472:SF5">
    <property type="entry name" value="D-AMINOACYL-TRNA DEACYLASE 1"/>
    <property type="match status" value="1"/>
</dbReference>
<evidence type="ECO:0000256" key="5">
    <source>
        <dbReference type="HAMAP-Rule" id="MF_00518"/>
    </source>
</evidence>
<dbReference type="InterPro" id="IPR023509">
    <property type="entry name" value="DTD-like_sf"/>
</dbReference>
<dbReference type="CDD" id="cd00563">
    <property type="entry name" value="Dtyr_deacylase"/>
    <property type="match status" value="1"/>
</dbReference>
<dbReference type="FunFam" id="3.50.80.10:FF:000001">
    <property type="entry name" value="D-aminoacyl-tRNA deacylase"/>
    <property type="match status" value="1"/>
</dbReference>
<comment type="function">
    <text evidence="5">An aminoacyl-tRNA editing enzyme that deacylates mischarged D-aminoacyl-tRNAs. Also deacylates mischarged glycyl-tRNA(Ala), protecting cells against glycine mischarging by AlaRS. Acts via tRNA-based rather than protein-based catalysis; rejects L-amino acids rather than detecting D-amino acids in the active site. By recycling D-aminoacyl-tRNA to D-amino acids and free tRNA molecules, this enzyme counteracts the toxicity associated with the formation of D-aminoacyl-tRNA entities in vivo and helps enforce protein L-homochirality.</text>
</comment>
<evidence type="ECO:0000256" key="1">
    <source>
        <dbReference type="ARBA" id="ARBA00009673"/>
    </source>
</evidence>
<dbReference type="EMBL" id="ACGX02000006">
    <property type="protein sequence ID" value="EGC15298.1"/>
    <property type="molecule type" value="Genomic_DNA"/>
</dbReference>
<proteinExistence type="inferred from homology"/>
<dbReference type="HAMAP" id="MF_00518">
    <property type="entry name" value="Deacylase_Dtd"/>
    <property type="match status" value="1"/>
</dbReference>
<dbReference type="GO" id="GO:0051500">
    <property type="term" value="F:D-tyrosyl-tRNA(Tyr) deacylase activity"/>
    <property type="evidence" value="ECO:0007669"/>
    <property type="project" value="TreeGrafter"/>
</dbReference>
<dbReference type="GO" id="GO:0106026">
    <property type="term" value="F:Gly-tRNA(Ala) deacylase activity"/>
    <property type="evidence" value="ECO:0007669"/>
    <property type="project" value="UniProtKB-UniRule"/>
</dbReference>
<comment type="catalytic activity">
    <reaction evidence="5">
        <text>glycyl-tRNA(Ala) + H2O = tRNA(Ala) + glycine + H(+)</text>
        <dbReference type="Rhea" id="RHEA:53744"/>
        <dbReference type="Rhea" id="RHEA-COMP:9657"/>
        <dbReference type="Rhea" id="RHEA-COMP:13640"/>
        <dbReference type="ChEBI" id="CHEBI:15377"/>
        <dbReference type="ChEBI" id="CHEBI:15378"/>
        <dbReference type="ChEBI" id="CHEBI:57305"/>
        <dbReference type="ChEBI" id="CHEBI:78442"/>
        <dbReference type="ChEBI" id="CHEBI:78522"/>
    </reaction>
</comment>
<dbReference type="Gene3D" id="3.50.80.10">
    <property type="entry name" value="D-tyrosyl-tRNA(Tyr) deacylase"/>
    <property type="match status" value="1"/>
</dbReference>
<dbReference type="Pfam" id="PF02580">
    <property type="entry name" value="Tyr_Deacylase"/>
    <property type="match status" value="1"/>
</dbReference>
<dbReference type="PANTHER" id="PTHR10472">
    <property type="entry name" value="D-TYROSYL-TRNA TYR DEACYLASE"/>
    <property type="match status" value="1"/>
</dbReference>
<organism evidence="6 7">
    <name type="scientific">Limosilactobacillus reuteri MM4-1A</name>
    <dbReference type="NCBI Taxonomy" id="548485"/>
    <lineage>
        <taxon>Bacteria</taxon>
        <taxon>Bacillati</taxon>
        <taxon>Bacillota</taxon>
        <taxon>Bacilli</taxon>
        <taxon>Lactobacillales</taxon>
        <taxon>Lactobacillaceae</taxon>
        <taxon>Limosilactobacillus</taxon>
    </lineage>
</organism>
<evidence type="ECO:0000256" key="3">
    <source>
        <dbReference type="ARBA" id="ARBA00022555"/>
    </source>
</evidence>
<comment type="similarity">
    <text evidence="1 5">Belongs to the DTD family.</text>
</comment>
<keyword evidence="4 5" id="KW-0694">RNA-binding</keyword>
<dbReference type="GO" id="GO:0019478">
    <property type="term" value="P:D-amino acid catabolic process"/>
    <property type="evidence" value="ECO:0007669"/>
    <property type="project" value="UniProtKB-UniRule"/>
</dbReference>
<feature type="short sequence motif" description="Gly-cisPro motif, important for rejection of L-amino acids" evidence="5">
    <location>
        <begin position="151"/>
        <end position="152"/>
    </location>
</feature>
<keyword evidence="2 5" id="KW-0963">Cytoplasm</keyword>
<dbReference type="SUPFAM" id="SSF69500">
    <property type="entry name" value="DTD-like"/>
    <property type="match status" value="1"/>
</dbReference>
<dbReference type="EC" id="3.1.1.-" evidence="5"/>
<evidence type="ECO:0000256" key="2">
    <source>
        <dbReference type="ARBA" id="ARBA00022490"/>
    </source>
</evidence>
<dbReference type="InterPro" id="IPR003732">
    <property type="entry name" value="Daa-tRNA_deacyls_DTD"/>
</dbReference>
<keyword evidence="3 5" id="KW-0820">tRNA-binding</keyword>
<keyword evidence="5 6" id="KW-0378">Hydrolase</keyword>